<evidence type="ECO:0000313" key="2">
    <source>
        <dbReference type="EMBL" id="BBU84563.1"/>
    </source>
</evidence>
<dbReference type="AlphaFoldDB" id="A0A8S0FX28"/>
<protein>
    <submittedName>
        <fullName evidence="2">Uncharacterized protein</fullName>
    </submittedName>
</protein>
<evidence type="ECO:0000256" key="1">
    <source>
        <dbReference type="SAM" id="MobiDB-lite"/>
    </source>
</evidence>
<dbReference type="EMBL" id="AP022360">
    <property type="protein sequence ID" value="BBU84563.1"/>
    <property type="molecule type" value="Genomic_DNA"/>
</dbReference>
<feature type="compositionally biased region" description="Basic and acidic residues" evidence="1">
    <location>
        <begin position="13"/>
        <end position="23"/>
    </location>
</feature>
<gene>
    <name evidence="2" type="ORF">EIMP300_59630</name>
</gene>
<sequence length="140" mass="16797">MKALCQEYRNGARRNEQRNGENDTYRFQRRHNGQRDHAQQPIMQPSRMQTAYLRLLIIKAEQQKIPPFYANNKCNQPGNNHRLDYIADGYPEHVAEKNMVKMYVWFDCLVVFPESVRWRYTRSDLRQTCQKKQSPSLYLA</sequence>
<organism evidence="2 3">
    <name type="scientific">Escherichia coli</name>
    <dbReference type="NCBI Taxonomy" id="562"/>
    <lineage>
        <taxon>Bacteria</taxon>
        <taxon>Pseudomonadati</taxon>
        <taxon>Pseudomonadota</taxon>
        <taxon>Gammaproteobacteria</taxon>
        <taxon>Enterobacterales</taxon>
        <taxon>Enterobacteriaceae</taxon>
        <taxon>Escherichia</taxon>
    </lineage>
</organism>
<proteinExistence type="predicted"/>
<accession>A0A8S0FX28</accession>
<reference evidence="2 3" key="1">
    <citation type="submission" date="2020-01" db="EMBL/GenBank/DDBJ databases">
        <title>Dynamics of blaIMP-6 dissemination in carbapenem resistant Enterobacteriacea isolated from regional surveillance in Osaka, Japan.</title>
        <authorList>
            <person name="Abe R."/>
            <person name="Akeda Y."/>
            <person name="Sugawara Y."/>
            <person name="Yamamoto N."/>
            <person name="Tomono K."/>
            <person name="Takeuchi D."/>
            <person name="Kawahara R."/>
            <person name="Hamada S."/>
        </authorList>
    </citation>
    <scope>NUCLEOTIDE SEQUENCE [LARGE SCALE GENOMIC DNA]</scope>
    <source>
        <strain evidence="2 3">E300</strain>
    </source>
</reference>
<feature type="region of interest" description="Disordered" evidence="1">
    <location>
        <begin position="1"/>
        <end position="23"/>
    </location>
</feature>
<evidence type="ECO:0000313" key="3">
    <source>
        <dbReference type="Proteomes" id="UP000467488"/>
    </source>
</evidence>
<dbReference type="Proteomes" id="UP000467488">
    <property type="component" value="Chromosome"/>
</dbReference>
<name>A0A8S0FX28_ECOLX</name>